<evidence type="ECO:0000259" key="5">
    <source>
        <dbReference type="PROSITE" id="PS50931"/>
    </source>
</evidence>
<keyword evidence="3" id="KW-0238">DNA-binding</keyword>
<evidence type="ECO:0000256" key="4">
    <source>
        <dbReference type="ARBA" id="ARBA00023163"/>
    </source>
</evidence>
<keyword evidence="2" id="KW-0805">Transcription regulation</keyword>
<dbReference type="Gene3D" id="3.40.190.10">
    <property type="entry name" value="Periplasmic binding protein-like II"/>
    <property type="match status" value="2"/>
</dbReference>
<dbReference type="Proteomes" id="UP000217211">
    <property type="component" value="Chromosome"/>
</dbReference>
<dbReference type="GO" id="GO:0043565">
    <property type="term" value="F:sequence-specific DNA binding"/>
    <property type="evidence" value="ECO:0007669"/>
    <property type="project" value="TreeGrafter"/>
</dbReference>
<dbReference type="InterPro" id="IPR036390">
    <property type="entry name" value="WH_DNA-bd_sf"/>
</dbReference>
<reference evidence="6 7" key="1">
    <citation type="submission" date="2017-08" db="EMBL/GenBank/DDBJ databases">
        <title>Multipartite genome sequences of Sinorhizobium species nodulating soybeans.</title>
        <authorList>
            <person name="Tian C.F."/>
        </authorList>
    </citation>
    <scope>NUCLEOTIDE SEQUENCE [LARGE SCALE GENOMIC DNA]</scope>
    <source>
        <strain evidence="6 7">CCBAU 05684</strain>
    </source>
</reference>
<comment type="similarity">
    <text evidence="1">Belongs to the LysR transcriptional regulatory family.</text>
</comment>
<gene>
    <name evidence="6" type="ORF">SJ05684_c00620</name>
</gene>
<dbReference type="SUPFAM" id="SSF46785">
    <property type="entry name" value="Winged helix' DNA-binding domain"/>
    <property type="match status" value="1"/>
</dbReference>
<dbReference type="InterPro" id="IPR058163">
    <property type="entry name" value="LysR-type_TF_proteobact-type"/>
</dbReference>
<dbReference type="PANTHER" id="PTHR30537">
    <property type="entry name" value="HTH-TYPE TRANSCRIPTIONAL REGULATOR"/>
    <property type="match status" value="1"/>
</dbReference>
<dbReference type="PROSITE" id="PS50931">
    <property type="entry name" value="HTH_LYSR"/>
    <property type="match status" value="1"/>
</dbReference>
<dbReference type="InterPro" id="IPR005119">
    <property type="entry name" value="LysR_subst-bd"/>
</dbReference>
<dbReference type="Pfam" id="PF00126">
    <property type="entry name" value="HTH_1"/>
    <property type="match status" value="1"/>
</dbReference>
<evidence type="ECO:0000313" key="7">
    <source>
        <dbReference type="Proteomes" id="UP000217211"/>
    </source>
</evidence>
<dbReference type="InterPro" id="IPR000847">
    <property type="entry name" value="LysR_HTH_N"/>
</dbReference>
<dbReference type="Gene3D" id="1.10.10.10">
    <property type="entry name" value="Winged helix-like DNA-binding domain superfamily/Winged helix DNA-binding domain"/>
    <property type="match status" value="1"/>
</dbReference>
<feature type="domain" description="HTH lysR-type" evidence="5">
    <location>
        <begin position="37"/>
        <end position="94"/>
    </location>
</feature>
<dbReference type="AlphaFoldDB" id="A0A249P6V5"/>
<dbReference type="SUPFAM" id="SSF53850">
    <property type="entry name" value="Periplasmic binding protein-like II"/>
    <property type="match status" value="1"/>
</dbReference>
<dbReference type="CDD" id="cd08472">
    <property type="entry name" value="PBP2_CrgA_like_3"/>
    <property type="match status" value="1"/>
</dbReference>
<accession>A0A249P6V5</accession>
<evidence type="ECO:0000313" key="6">
    <source>
        <dbReference type="EMBL" id="ASY61535.1"/>
    </source>
</evidence>
<proteinExistence type="inferred from homology"/>
<dbReference type="GO" id="GO:0006351">
    <property type="term" value="P:DNA-templated transcription"/>
    <property type="evidence" value="ECO:0007669"/>
    <property type="project" value="TreeGrafter"/>
</dbReference>
<evidence type="ECO:0000256" key="3">
    <source>
        <dbReference type="ARBA" id="ARBA00023125"/>
    </source>
</evidence>
<organism evidence="6 7">
    <name type="scientific">Sinorhizobium sojae CCBAU 05684</name>
    <dbReference type="NCBI Taxonomy" id="716928"/>
    <lineage>
        <taxon>Bacteria</taxon>
        <taxon>Pseudomonadati</taxon>
        <taxon>Pseudomonadota</taxon>
        <taxon>Alphaproteobacteria</taxon>
        <taxon>Hyphomicrobiales</taxon>
        <taxon>Rhizobiaceae</taxon>
        <taxon>Sinorhizobium/Ensifer group</taxon>
        <taxon>Sinorhizobium</taxon>
    </lineage>
</organism>
<dbReference type="FunFam" id="1.10.10.10:FF:000001">
    <property type="entry name" value="LysR family transcriptional regulator"/>
    <property type="match status" value="1"/>
</dbReference>
<dbReference type="InterPro" id="IPR036388">
    <property type="entry name" value="WH-like_DNA-bd_sf"/>
</dbReference>
<dbReference type="STRING" id="716928.GCA_000261485_01784"/>
<keyword evidence="4" id="KW-0804">Transcription</keyword>
<keyword evidence="7" id="KW-1185">Reference proteome</keyword>
<dbReference type="PANTHER" id="PTHR30537:SF17">
    <property type="entry name" value="LYSR-FAMILY REGULATORY PROTEIN"/>
    <property type="match status" value="1"/>
</dbReference>
<sequence>MMDTRDITILTLSFIWNSLQNSTTLFGIWNNSVIEMDQLTAMRVFLRVVETGNFTRASASLNMPKATVTNLIQGLEAHLRTKLLNRTTRRVLVTPDGALYYERAARLLSDLDELDGSLSTAQSLPKGRLRVETASAFANLIIIPALPEFHRKYPDIQIDLGVSDRTIDYLAENVDCAIRGGTLTDQSLIARRITDMKFISCASRDFLAQHATPRHPSDLEKNCHVVGYFLPKTGRQMPFHFRRGNEEIEVNGRYTVAANESTTYLAAARAGLGIIQAPLFMVRDDLSAGTLVPVLVDWEIDPTPIYLVYPPNRHLSSRLRVFADWVVRVVAQAQMDG</sequence>
<name>A0A249P6V5_9HYPH</name>
<dbReference type="EMBL" id="CP023067">
    <property type="protein sequence ID" value="ASY61535.1"/>
    <property type="molecule type" value="Genomic_DNA"/>
</dbReference>
<dbReference type="KEGG" id="esj:SJ05684_c00620"/>
<dbReference type="eggNOG" id="COG0583">
    <property type="taxonomic scope" value="Bacteria"/>
</dbReference>
<dbReference type="Pfam" id="PF03466">
    <property type="entry name" value="LysR_substrate"/>
    <property type="match status" value="1"/>
</dbReference>
<evidence type="ECO:0000256" key="2">
    <source>
        <dbReference type="ARBA" id="ARBA00023015"/>
    </source>
</evidence>
<evidence type="ECO:0000256" key="1">
    <source>
        <dbReference type="ARBA" id="ARBA00009437"/>
    </source>
</evidence>
<dbReference type="GO" id="GO:0003700">
    <property type="term" value="F:DNA-binding transcription factor activity"/>
    <property type="evidence" value="ECO:0007669"/>
    <property type="project" value="InterPro"/>
</dbReference>
<protein>
    <submittedName>
        <fullName evidence="6">Transcriptional regulator, LysR family</fullName>
    </submittedName>
</protein>